<dbReference type="GO" id="GO:0006782">
    <property type="term" value="P:protoporphyrinogen IX biosynthetic process"/>
    <property type="evidence" value="ECO:0007669"/>
    <property type="project" value="UniProtKB-UniRule"/>
</dbReference>
<dbReference type="InterPro" id="IPR050464">
    <property type="entry name" value="Zeta_carotene_desat/Oxidored"/>
</dbReference>
<evidence type="ECO:0000259" key="12">
    <source>
        <dbReference type="Pfam" id="PF01593"/>
    </source>
</evidence>
<keyword evidence="8 11" id="KW-0350">Heme biosynthesis</keyword>
<organism evidence="13 14">
    <name type="scientific">Parthenolecanium corni</name>
    <dbReference type="NCBI Taxonomy" id="536013"/>
    <lineage>
        <taxon>Eukaryota</taxon>
        <taxon>Metazoa</taxon>
        <taxon>Ecdysozoa</taxon>
        <taxon>Arthropoda</taxon>
        <taxon>Hexapoda</taxon>
        <taxon>Insecta</taxon>
        <taxon>Pterygota</taxon>
        <taxon>Neoptera</taxon>
        <taxon>Paraneoptera</taxon>
        <taxon>Hemiptera</taxon>
        <taxon>Sternorrhyncha</taxon>
        <taxon>Coccoidea</taxon>
        <taxon>Coccidae</taxon>
        <taxon>Parthenolecanium</taxon>
    </lineage>
</organism>
<comment type="subcellular location">
    <subcellularLocation>
        <location evidence="11">Mitochondrion inner membrane</location>
    </subcellularLocation>
</comment>
<dbReference type="AlphaFoldDB" id="A0AAN9Y9W0"/>
<feature type="domain" description="Amine oxidase" evidence="12">
    <location>
        <begin position="10"/>
        <end position="463"/>
    </location>
</feature>
<evidence type="ECO:0000256" key="8">
    <source>
        <dbReference type="ARBA" id="ARBA00023133"/>
    </source>
</evidence>
<accession>A0AAN9Y9W0</accession>
<evidence type="ECO:0000313" key="14">
    <source>
        <dbReference type="Proteomes" id="UP001367676"/>
    </source>
</evidence>
<evidence type="ECO:0000256" key="1">
    <source>
        <dbReference type="ARBA" id="ARBA00002600"/>
    </source>
</evidence>
<comment type="cofactor">
    <cofactor evidence="11">
        <name>FAD</name>
        <dbReference type="ChEBI" id="CHEBI:57692"/>
    </cofactor>
    <text evidence="11">Binds 1 FAD per subunit.</text>
</comment>
<evidence type="ECO:0000256" key="9">
    <source>
        <dbReference type="ARBA" id="ARBA00023244"/>
    </source>
</evidence>
<dbReference type="SUPFAM" id="SSF51905">
    <property type="entry name" value="FAD/NAD(P)-binding domain"/>
    <property type="match status" value="1"/>
</dbReference>
<evidence type="ECO:0000313" key="13">
    <source>
        <dbReference type="EMBL" id="KAK7602795.1"/>
    </source>
</evidence>
<comment type="function">
    <text evidence="1 11">Catalyzes the 6-electron oxidation of protoporphyrinogen-IX to form protoporphyrin-IX.</text>
</comment>
<gene>
    <name evidence="13" type="ORF">V9T40_006769</name>
</gene>
<dbReference type="EMBL" id="JBBCAQ010000007">
    <property type="protein sequence ID" value="KAK7602795.1"/>
    <property type="molecule type" value="Genomic_DNA"/>
</dbReference>
<dbReference type="Proteomes" id="UP001367676">
    <property type="component" value="Unassembled WGS sequence"/>
</dbReference>
<dbReference type="Pfam" id="PF01593">
    <property type="entry name" value="Amino_oxidase"/>
    <property type="match status" value="1"/>
</dbReference>
<keyword evidence="7 11" id="KW-0560">Oxidoreductase</keyword>
<dbReference type="Gene3D" id="3.50.50.60">
    <property type="entry name" value="FAD/NAD(P)-binding domain"/>
    <property type="match status" value="1"/>
</dbReference>
<dbReference type="NCBIfam" id="TIGR00562">
    <property type="entry name" value="proto_IX_ox"/>
    <property type="match status" value="1"/>
</dbReference>
<keyword evidence="9 11" id="KW-0627">Porphyrin biosynthesis</keyword>
<comment type="similarity">
    <text evidence="3 11">Belongs to the protoporphyrinogen/coproporphyrinogen oxidase family. Protoporphyrinogen oxidase subfamily.</text>
</comment>
<dbReference type="InterPro" id="IPR004572">
    <property type="entry name" value="Protoporphyrinogen_oxidase"/>
</dbReference>
<dbReference type="InterPro" id="IPR002937">
    <property type="entry name" value="Amino_oxidase"/>
</dbReference>
<comment type="catalytic activity">
    <reaction evidence="10 11">
        <text>protoporphyrinogen IX + 3 O2 = protoporphyrin IX + 3 H2O2</text>
        <dbReference type="Rhea" id="RHEA:25576"/>
        <dbReference type="ChEBI" id="CHEBI:15379"/>
        <dbReference type="ChEBI" id="CHEBI:16240"/>
        <dbReference type="ChEBI" id="CHEBI:57306"/>
        <dbReference type="ChEBI" id="CHEBI:57307"/>
        <dbReference type="EC" id="1.3.3.4"/>
    </reaction>
</comment>
<dbReference type="GO" id="GO:0004729">
    <property type="term" value="F:oxygen-dependent protoporphyrinogen oxidase activity"/>
    <property type="evidence" value="ECO:0007669"/>
    <property type="project" value="UniProtKB-UniRule"/>
</dbReference>
<dbReference type="InterPro" id="IPR036188">
    <property type="entry name" value="FAD/NAD-bd_sf"/>
</dbReference>
<protein>
    <recommendedName>
        <fullName evidence="4 11">Protoporphyrinogen oxidase</fullName>
        <ecNumber evidence="4 11">1.3.3.4</ecNumber>
    </recommendedName>
</protein>
<dbReference type="PANTHER" id="PTHR42923:SF3">
    <property type="entry name" value="PROTOPORPHYRINOGEN OXIDASE"/>
    <property type="match status" value="1"/>
</dbReference>
<sequence length="482" mass="54542">MKVVILGGGIGGLSTAYYLQKLTQHKIIVVEASNRLGGWIRSHKLPDGLILEEGPRTLRPRGEPGLNTLALVDDLKLSDKIRKIPSSHPAARNRYVYVNGQLHALPTSLKALFRKTPPFSKPLISAFFHDFKSKPKYVEDDSIYSFVERRFGKEIADYAISPLICGICGGNARNISVNFLLSHFFQCEQKYGSIVKNYLRPWNWTRKKSVSLSDTAQKAIKEKWSAYSFYDGLESLPQTLAERIQQDGVTIHKNCLPERIDFRKKLIYSDNGEMPFDLLVSAIPAHNLAKLLYKDYYFHLAKPLQGIAYTSIVTVNLVFHKPVLKIQGFGFLTPPSENLPILGTIFDSCYAPFKDWTVLTVMMGGHSFDKYFSENCSEETLVQIATQNVQKILNIDCQPDMHQVAVLRNCIPQHLVGHQHRIANILTYIKQEELPLFLIGNAFKGTGINDVILSAKETADQVLNYGKKDDEFGLPRYKIDYL</sequence>
<dbReference type="PANTHER" id="PTHR42923">
    <property type="entry name" value="PROTOPORPHYRINOGEN OXIDASE"/>
    <property type="match status" value="1"/>
</dbReference>
<comment type="pathway">
    <text evidence="2 11">Porphyrin-containing compound metabolism; protoporphyrin-IX biosynthesis; protoporphyrin-IX from protoporphyrinogen-IX: step 1/1.</text>
</comment>
<proteinExistence type="inferred from homology"/>
<name>A0AAN9Y9W0_9HEMI</name>
<evidence type="ECO:0000256" key="10">
    <source>
        <dbReference type="ARBA" id="ARBA00047554"/>
    </source>
</evidence>
<keyword evidence="14" id="KW-1185">Reference proteome</keyword>
<reference evidence="13 14" key="1">
    <citation type="submission" date="2024-03" db="EMBL/GenBank/DDBJ databases">
        <title>Adaptation during the transition from Ophiocordyceps entomopathogen to insect associate is accompanied by gene loss and intensified selection.</title>
        <authorList>
            <person name="Ward C.M."/>
            <person name="Onetto C.A."/>
            <person name="Borneman A.R."/>
        </authorList>
    </citation>
    <scope>NUCLEOTIDE SEQUENCE [LARGE SCALE GENOMIC DNA]</scope>
    <source>
        <strain evidence="13">AWRI1</strain>
        <tissue evidence="13">Single Adult Female</tissue>
    </source>
</reference>
<evidence type="ECO:0000256" key="11">
    <source>
        <dbReference type="RuleBase" id="RU367069"/>
    </source>
</evidence>
<keyword evidence="6 11" id="KW-0274">FAD</keyword>
<evidence type="ECO:0000256" key="6">
    <source>
        <dbReference type="ARBA" id="ARBA00022827"/>
    </source>
</evidence>
<comment type="caution">
    <text evidence="13">The sequence shown here is derived from an EMBL/GenBank/DDBJ whole genome shotgun (WGS) entry which is preliminary data.</text>
</comment>
<dbReference type="SUPFAM" id="SSF54373">
    <property type="entry name" value="FAD-linked reductases, C-terminal domain"/>
    <property type="match status" value="1"/>
</dbReference>
<keyword evidence="5 11" id="KW-0285">Flavoprotein</keyword>
<dbReference type="GO" id="GO:0005743">
    <property type="term" value="C:mitochondrial inner membrane"/>
    <property type="evidence" value="ECO:0007669"/>
    <property type="project" value="UniProtKB-SubCell"/>
</dbReference>
<evidence type="ECO:0000256" key="3">
    <source>
        <dbReference type="ARBA" id="ARBA00010551"/>
    </source>
</evidence>
<evidence type="ECO:0000256" key="5">
    <source>
        <dbReference type="ARBA" id="ARBA00022630"/>
    </source>
</evidence>
<evidence type="ECO:0000256" key="7">
    <source>
        <dbReference type="ARBA" id="ARBA00023002"/>
    </source>
</evidence>
<dbReference type="EC" id="1.3.3.4" evidence="4 11"/>
<evidence type="ECO:0000256" key="4">
    <source>
        <dbReference type="ARBA" id="ARBA00012867"/>
    </source>
</evidence>
<evidence type="ECO:0000256" key="2">
    <source>
        <dbReference type="ARBA" id="ARBA00005073"/>
    </source>
</evidence>